<gene>
    <name evidence="3" type="ORF">C6N40_07665</name>
</gene>
<dbReference type="AlphaFoldDB" id="A0A2P6M8T0"/>
<proteinExistence type="predicted"/>
<protein>
    <recommendedName>
        <fullName evidence="5">DUF4345 domain-containing protein</fullName>
    </recommendedName>
</protein>
<keyword evidence="2" id="KW-0732">Signal</keyword>
<dbReference type="EMBL" id="PVLF01000010">
    <property type="protein sequence ID" value="PRH82386.1"/>
    <property type="molecule type" value="Genomic_DNA"/>
</dbReference>
<accession>A0A2P6M8T0</accession>
<feature type="transmembrane region" description="Helical" evidence="1">
    <location>
        <begin position="74"/>
        <end position="94"/>
    </location>
</feature>
<dbReference type="OrthoDB" id="5966752at2"/>
<keyword evidence="1" id="KW-0812">Transmembrane</keyword>
<evidence type="ECO:0000256" key="2">
    <source>
        <dbReference type="SAM" id="SignalP"/>
    </source>
</evidence>
<feature type="transmembrane region" description="Helical" evidence="1">
    <location>
        <begin position="48"/>
        <end position="67"/>
    </location>
</feature>
<feature type="signal peptide" evidence="2">
    <location>
        <begin position="1"/>
        <end position="24"/>
    </location>
</feature>
<comment type="caution">
    <text evidence="3">The sequence shown here is derived from an EMBL/GenBank/DDBJ whole genome shotgun (WGS) entry which is preliminary data.</text>
</comment>
<keyword evidence="1" id="KW-0472">Membrane</keyword>
<sequence length="128" mass="12874">MGRFAATVLALAGLGFLGFGAAIAADPAGVLGGVGISGTPAGVVELQAFYGGLELGLGAFLLACAWCPGWRRPGLWLVLLANGGIAAVRLLGIAQTGEYIPFFTCALAWELGFAAAAALALWRGRNPG</sequence>
<organism evidence="3 4">
    <name type="scientific">Arenimonas caeni</name>
    <dbReference type="NCBI Taxonomy" id="2058085"/>
    <lineage>
        <taxon>Bacteria</taxon>
        <taxon>Pseudomonadati</taxon>
        <taxon>Pseudomonadota</taxon>
        <taxon>Gammaproteobacteria</taxon>
        <taxon>Lysobacterales</taxon>
        <taxon>Lysobacteraceae</taxon>
        <taxon>Arenimonas</taxon>
    </lineage>
</organism>
<evidence type="ECO:0000256" key="1">
    <source>
        <dbReference type="SAM" id="Phobius"/>
    </source>
</evidence>
<reference evidence="3 4" key="1">
    <citation type="submission" date="2018-03" db="EMBL/GenBank/DDBJ databases">
        <title>Arenimonas caeni sp. nov., isolated from activated sludge.</title>
        <authorList>
            <person name="Liu H."/>
        </authorList>
    </citation>
    <scope>NUCLEOTIDE SEQUENCE [LARGE SCALE GENOMIC DNA]</scope>
    <source>
        <strain evidence="4">z29</strain>
    </source>
</reference>
<keyword evidence="1" id="KW-1133">Transmembrane helix</keyword>
<dbReference type="Proteomes" id="UP000241736">
    <property type="component" value="Unassembled WGS sequence"/>
</dbReference>
<name>A0A2P6M8T0_9GAMM</name>
<evidence type="ECO:0000313" key="4">
    <source>
        <dbReference type="Proteomes" id="UP000241736"/>
    </source>
</evidence>
<evidence type="ECO:0008006" key="5">
    <source>
        <dbReference type="Google" id="ProtNLM"/>
    </source>
</evidence>
<dbReference type="RefSeq" id="WP_106990429.1">
    <property type="nucleotide sequence ID" value="NZ_JAVEVW010000031.1"/>
</dbReference>
<evidence type="ECO:0000313" key="3">
    <source>
        <dbReference type="EMBL" id="PRH82386.1"/>
    </source>
</evidence>
<dbReference type="Pfam" id="PF14248">
    <property type="entry name" value="DUF4345"/>
    <property type="match status" value="1"/>
</dbReference>
<dbReference type="InterPro" id="IPR025597">
    <property type="entry name" value="DUF4345"/>
</dbReference>
<feature type="chain" id="PRO_5015141913" description="DUF4345 domain-containing protein" evidence="2">
    <location>
        <begin position="25"/>
        <end position="128"/>
    </location>
</feature>
<feature type="transmembrane region" description="Helical" evidence="1">
    <location>
        <begin position="100"/>
        <end position="122"/>
    </location>
</feature>
<keyword evidence="4" id="KW-1185">Reference proteome</keyword>